<keyword evidence="2" id="KW-1185">Reference proteome</keyword>
<proteinExistence type="predicted"/>
<dbReference type="EMBL" id="SRYA01000012">
    <property type="protein sequence ID" value="TGY96870.1"/>
    <property type="molecule type" value="Genomic_DNA"/>
</dbReference>
<dbReference type="Proteomes" id="UP000304953">
    <property type="component" value="Unassembled WGS sequence"/>
</dbReference>
<sequence length="113" mass="13147">MSNKPNTHSEHDVLEEDDSDIRVTLSMDDNSEVECRILTIFEMEDQDYIALLPLDEEGDDNEEGEVFIYRYFEDDDGNPSLENIEEEKEFQAVSACFDDLLEEAEWDALLEDD</sequence>
<gene>
    <name evidence="1" type="ORF">E5329_07700</name>
</gene>
<evidence type="ECO:0000313" key="1">
    <source>
        <dbReference type="EMBL" id="TGY96870.1"/>
    </source>
</evidence>
<evidence type="ECO:0000313" key="2">
    <source>
        <dbReference type="Proteomes" id="UP000304953"/>
    </source>
</evidence>
<reference evidence="1" key="1">
    <citation type="submission" date="2019-04" db="EMBL/GenBank/DDBJ databases">
        <title>Microbes associate with the intestines of laboratory mice.</title>
        <authorList>
            <person name="Navarre W."/>
            <person name="Wong E."/>
            <person name="Huang K."/>
            <person name="Tropini C."/>
            <person name="Ng K."/>
            <person name="Yu B."/>
        </authorList>
    </citation>
    <scope>NUCLEOTIDE SEQUENCE</scope>
    <source>
        <strain evidence="1">NM01_1-7b</strain>
    </source>
</reference>
<accession>A0AC61RY32</accession>
<organism evidence="1 2">
    <name type="scientific">Petralouisia muris</name>
    <dbReference type="NCBI Taxonomy" id="3032872"/>
    <lineage>
        <taxon>Bacteria</taxon>
        <taxon>Bacillati</taxon>
        <taxon>Bacillota</taxon>
        <taxon>Clostridia</taxon>
        <taxon>Lachnospirales</taxon>
        <taxon>Lachnospiraceae</taxon>
        <taxon>Petralouisia</taxon>
    </lineage>
</organism>
<name>A0AC61RY32_9FIRM</name>
<comment type="caution">
    <text evidence="1">The sequence shown here is derived from an EMBL/GenBank/DDBJ whole genome shotgun (WGS) entry which is preliminary data.</text>
</comment>
<protein>
    <submittedName>
        <fullName evidence="1">DUF1292 domain-containing protein</fullName>
    </submittedName>
</protein>